<gene>
    <name evidence="1" type="ORF">M7I_4753</name>
</gene>
<organism evidence="1 2">
    <name type="scientific">Glarea lozoyensis (strain ATCC 74030 / MF5533)</name>
    <dbReference type="NCBI Taxonomy" id="1104152"/>
    <lineage>
        <taxon>Eukaryota</taxon>
        <taxon>Fungi</taxon>
        <taxon>Dikarya</taxon>
        <taxon>Ascomycota</taxon>
        <taxon>Pezizomycotina</taxon>
        <taxon>Leotiomycetes</taxon>
        <taxon>Helotiales</taxon>
        <taxon>Helotiaceae</taxon>
        <taxon>Glarea</taxon>
    </lineage>
</organism>
<dbReference type="EMBL" id="AGUE01000117">
    <property type="protein sequence ID" value="EHK99454.1"/>
    <property type="molecule type" value="Genomic_DNA"/>
</dbReference>
<dbReference type="Proteomes" id="UP000005446">
    <property type="component" value="Unassembled WGS sequence"/>
</dbReference>
<evidence type="ECO:0000313" key="1">
    <source>
        <dbReference type="EMBL" id="EHK99454.1"/>
    </source>
</evidence>
<dbReference type="AlphaFoldDB" id="H0EQ12"/>
<proteinExistence type="predicted"/>
<reference evidence="1 2" key="1">
    <citation type="journal article" date="2012" name="Eukaryot. Cell">
        <title>Genome sequence of the fungus Glarea lozoyensis: the first genome sequence of a species from the Helotiaceae family.</title>
        <authorList>
            <person name="Youssar L."/>
            <person name="Gruening B.A."/>
            <person name="Erxleben A."/>
            <person name="Guenther S."/>
            <person name="Huettel W."/>
        </authorList>
    </citation>
    <scope>NUCLEOTIDE SEQUENCE [LARGE SCALE GENOMIC DNA]</scope>
    <source>
        <strain evidence="2">ATCC 74030 / MF5533</strain>
    </source>
</reference>
<dbReference type="HOGENOM" id="CLU_2184234_0_0_1"/>
<keyword evidence="2" id="KW-1185">Reference proteome</keyword>
<comment type="caution">
    <text evidence="1">The sequence shown here is derived from an EMBL/GenBank/DDBJ whole genome shotgun (WGS) entry which is preliminary data.</text>
</comment>
<dbReference type="InParanoid" id="H0EQ12"/>
<sequence>MILSLINAQAIQTAYIQYHGHQAGITEHPDQHDVASECLVVAFFDVASAGFGFDFDLESGEFSECGCVKDVEVGVVESWLFCFFTGFGVDFGVGKGRWFVVAFGTPGYV</sequence>
<accession>H0EQ12</accession>
<evidence type="ECO:0000313" key="2">
    <source>
        <dbReference type="Proteomes" id="UP000005446"/>
    </source>
</evidence>
<name>H0EQ12_GLAL7</name>
<protein>
    <submittedName>
        <fullName evidence="1">Uncharacterized protein</fullName>
    </submittedName>
</protein>